<keyword evidence="4" id="KW-0249">Electron transport</keyword>
<sequence length="221" mass="23773">MDTTRRALLATVGGSATLGLAGCLGNVGGSDSGGSNGSGRSGDCDITEEPKVQELTPPTKGPDDAPVTVKVWKDYVCPHCATFTLDVLPKIESNYIESGDVKYEHHDLPLPMSEWSWTVPNAARGVQDSMDDETFFEFSHEMFANQGKYSLDFIQNKAEEVGADGCGIRGDAINETYRPALEADKQRALDRGAEGTPAVYVNGTLVQPTWEEVKAAIEAEL</sequence>
<dbReference type="AlphaFoldDB" id="A0A1I4F1P2"/>
<evidence type="ECO:0000256" key="7">
    <source>
        <dbReference type="ARBA" id="ARBA00023284"/>
    </source>
</evidence>
<dbReference type="PROSITE" id="PS51257">
    <property type="entry name" value="PROKAR_LIPOPROTEIN"/>
    <property type="match status" value="1"/>
</dbReference>
<dbReference type="PANTHER" id="PTHR13887:SF14">
    <property type="entry name" value="DISULFIDE BOND FORMATION PROTEIN D"/>
    <property type="match status" value="1"/>
</dbReference>
<dbReference type="EMBL" id="FOTC01000002">
    <property type="protein sequence ID" value="SFL10737.1"/>
    <property type="molecule type" value="Genomic_DNA"/>
</dbReference>
<dbReference type="RefSeq" id="WP_089869725.1">
    <property type="nucleotide sequence ID" value="NZ_FOTC01000002.1"/>
</dbReference>
<evidence type="ECO:0000313" key="11">
    <source>
        <dbReference type="Proteomes" id="UP000199607"/>
    </source>
</evidence>
<dbReference type="GO" id="GO:0016491">
    <property type="term" value="F:oxidoreductase activity"/>
    <property type="evidence" value="ECO:0007669"/>
    <property type="project" value="UniProtKB-KW"/>
</dbReference>
<dbReference type="Gene3D" id="3.40.30.10">
    <property type="entry name" value="Glutaredoxin"/>
    <property type="match status" value="1"/>
</dbReference>
<evidence type="ECO:0000256" key="5">
    <source>
        <dbReference type="ARBA" id="ARBA00023002"/>
    </source>
</evidence>
<evidence type="ECO:0000259" key="9">
    <source>
        <dbReference type="Pfam" id="PF13462"/>
    </source>
</evidence>
<keyword evidence="5" id="KW-0560">Oxidoreductase</keyword>
<keyword evidence="3" id="KW-0732">Signal</keyword>
<evidence type="ECO:0000313" key="10">
    <source>
        <dbReference type="EMBL" id="SFL10737.1"/>
    </source>
</evidence>
<evidence type="ECO:0000256" key="8">
    <source>
        <dbReference type="SAM" id="MobiDB-lite"/>
    </source>
</evidence>
<reference evidence="11" key="1">
    <citation type="submission" date="2016-10" db="EMBL/GenBank/DDBJ databases">
        <authorList>
            <person name="Varghese N."/>
            <person name="Submissions S."/>
        </authorList>
    </citation>
    <scope>NUCLEOTIDE SEQUENCE [LARGE SCALE GENOMIC DNA]</scope>
    <source>
        <strain evidence="11">CGMCC 1.7738</strain>
    </source>
</reference>
<dbReference type="InterPro" id="IPR012336">
    <property type="entry name" value="Thioredoxin-like_fold"/>
</dbReference>
<organism evidence="10 11">
    <name type="scientific">Halogranum rubrum</name>
    <dbReference type="NCBI Taxonomy" id="553466"/>
    <lineage>
        <taxon>Archaea</taxon>
        <taxon>Methanobacteriati</taxon>
        <taxon>Methanobacteriota</taxon>
        <taxon>Stenosarchaea group</taxon>
        <taxon>Halobacteria</taxon>
        <taxon>Halobacteriales</taxon>
        <taxon>Haloferacaceae</taxon>
    </lineage>
</organism>
<keyword evidence="4" id="KW-0813">Transport</keyword>
<dbReference type="InterPro" id="IPR036249">
    <property type="entry name" value="Thioredoxin-like_sf"/>
</dbReference>
<dbReference type="Pfam" id="PF13462">
    <property type="entry name" value="Thioredoxin_4"/>
    <property type="match status" value="1"/>
</dbReference>
<keyword evidence="10" id="KW-0413">Isomerase</keyword>
<feature type="region of interest" description="Disordered" evidence="8">
    <location>
        <begin position="29"/>
        <end position="62"/>
    </location>
</feature>
<proteinExistence type="inferred from homology"/>
<dbReference type="Proteomes" id="UP000199607">
    <property type="component" value="Unassembled WGS sequence"/>
</dbReference>
<protein>
    <submittedName>
        <fullName evidence="10">Protein-disulfide isomerase</fullName>
    </submittedName>
</protein>
<evidence type="ECO:0000256" key="1">
    <source>
        <dbReference type="ARBA" id="ARBA00005791"/>
    </source>
</evidence>
<gene>
    <name evidence="10" type="ORF">SAMN04487950_2488</name>
</gene>
<evidence type="ECO:0000256" key="4">
    <source>
        <dbReference type="ARBA" id="ARBA00022982"/>
    </source>
</evidence>
<feature type="compositionally biased region" description="Gly residues" evidence="8">
    <location>
        <begin position="29"/>
        <end position="40"/>
    </location>
</feature>
<comment type="similarity">
    <text evidence="2">Belongs to the glutaredoxin family.</text>
</comment>
<evidence type="ECO:0000256" key="3">
    <source>
        <dbReference type="ARBA" id="ARBA00022729"/>
    </source>
</evidence>
<name>A0A1I4F1P2_9EURY</name>
<keyword evidence="7" id="KW-0676">Redox-active center</keyword>
<dbReference type="GO" id="GO:0016853">
    <property type="term" value="F:isomerase activity"/>
    <property type="evidence" value="ECO:0007669"/>
    <property type="project" value="UniProtKB-KW"/>
</dbReference>
<keyword evidence="11" id="KW-1185">Reference proteome</keyword>
<feature type="domain" description="Thioredoxin-like fold" evidence="9">
    <location>
        <begin position="56"/>
        <end position="219"/>
    </location>
</feature>
<dbReference type="PANTHER" id="PTHR13887">
    <property type="entry name" value="GLUTATHIONE S-TRANSFERASE KAPPA"/>
    <property type="match status" value="1"/>
</dbReference>
<dbReference type="STRING" id="553466.SAMN04487950_2488"/>
<evidence type="ECO:0000256" key="6">
    <source>
        <dbReference type="ARBA" id="ARBA00023157"/>
    </source>
</evidence>
<comment type="similarity">
    <text evidence="1">Belongs to the thioredoxin family. DsbA subfamily.</text>
</comment>
<accession>A0A1I4F1P2</accession>
<keyword evidence="6" id="KW-1015">Disulfide bond</keyword>
<evidence type="ECO:0000256" key="2">
    <source>
        <dbReference type="ARBA" id="ARBA00007787"/>
    </source>
</evidence>
<dbReference type="SUPFAM" id="SSF52833">
    <property type="entry name" value="Thioredoxin-like"/>
    <property type="match status" value="1"/>
</dbReference>